<organism evidence="1 2">
    <name type="scientific">Noviherbaspirillum humi</name>
    <dbReference type="NCBI Taxonomy" id="1688639"/>
    <lineage>
        <taxon>Bacteria</taxon>
        <taxon>Pseudomonadati</taxon>
        <taxon>Pseudomonadota</taxon>
        <taxon>Betaproteobacteria</taxon>
        <taxon>Burkholderiales</taxon>
        <taxon>Oxalobacteraceae</taxon>
        <taxon>Noviherbaspirillum</taxon>
    </lineage>
</organism>
<evidence type="ECO:0008006" key="3">
    <source>
        <dbReference type="Google" id="ProtNLM"/>
    </source>
</evidence>
<sequence>MLGMGAAAAASAGGYWRLREAPTVVHAPGKSEGHALRDRRRLPPASEVIETDVVILGSGIAALTAAWKLNREGWRNFLMIDGPQPYGNAAALDAHAVPCPTGAHYLPLPGPELIHVREILRDLGVLLHGMANEQPVYDERYLLHAPEERLLFNGRWQEGILPKEGVPQAELEEHARFFRLVEQGKAAKGMDGRPAFAFPMANSSMDASWRALDRLSMKAWLDERGFRSPTLHWYVDYCCRDDYGAAYGQVSAWAGMHYFCSRHGRAQNAADGAWLTWPEGLHFLAAGLDRAAGARRRPGMAWELSERGRGVEVLCAELADGRPKSFLIKARRAICAMPLHVAAGIMPGLQSYGFDAALHLPSHAPWMVANFLMNQFPEELPAAPLSWDNVVFGGRGLGYVVSTHQDIRVSPPAKFVFSAYHAFGGQPPGQVRRWMESAAAAELLDVAGADLRAAYGSRLAGCVERVDITLRGHAMACPGVGFLGNAGLRALRAADGPVLFAHADLSGFSVFEEASWWGYQAAVRLLAA</sequence>
<dbReference type="EMBL" id="FZOT01000001">
    <property type="protein sequence ID" value="SNS21524.1"/>
    <property type="molecule type" value="Genomic_DNA"/>
</dbReference>
<dbReference type="Pfam" id="PF13450">
    <property type="entry name" value="NAD_binding_8"/>
    <property type="match status" value="1"/>
</dbReference>
<gene>
    <name evidence="1" type="ORF">SAMN06265795_101557</name>
</gene>
<dbReference type="AlphaFoldDB" id="A0A239CPT7"/>
<dbReference type="SUPFAM" id="SSF51905">
    <property type="entry name" value="FAD/NAD(P)-binding domain"/>
    <property type="match status" value="1"/>
</dbReference>
<reference evidence="1 2" key="1">
    <citation type="submission" date="2017-06" db="EMBL/GenBank/DDBJ databases">
        <authorList>
            <person name="Kim H.J."/>
            <person name="Triplett B.A."/>
        </authorList>
    </citation>
    <scope>NUCLEOTIDE SEQUENCE [LARGE SCALE GENOMIC DNA]</scope>
    <source>
        <strain evidence="1 2">U15</strain>
    </source>
</reference>
<evidence type="ECO:0000313" key="1">
    <source>
        <dbReference type="EMBL" id="SNS21524.1"/>
    </source>
</evidence>
<keyword evidence="2" id="KW-1185">Reference proteome</keyword>
<dbReference type="InterPro" id="IPR036188">
    <property type="entry name" value="FAD/NAD-bd_sf"/>
</dbReference>
<accession>A0A239CPT7</accession>
<dbReference type="Gene3D" id="3.50.50.60">
    <property type="entry name" value="FAD/NAD(P)-binding domain"/>
    <property type="match status" value="1"/>
</dbReference>
<protein>
    <recommendedName>
        <fullName evidence="3">NAD(P)-binding Rossmann-like domain-containing protein</fullName>
    </recommendedName>
</protein>
<evidence type="ECO:0000313" key="2">
    <source>
        <dbReference type="Proteomes" id="UP000198284"/>
    </source>
</evidence>
<dbReference type="Proteomes" id="UP000198284">
    <property type="component" value="Unassembled WGS sequence"/>
</dbReference>
<name>A0A239CPT7_9BURK</name>
<proteinExistence type="predicted"/>